<evidence type="ECO:0000313" key="6">
    <source>
        <dbReference type="Proteomes" id="UP001141552"/>
    </source>
</evidence>
<evidence type="ECO:0000256" key="3">
    <source>
        <dbReference type="ARBA" id="ARBA00022729"/>
    </source>
</evidence>
<name>A0A9Q0F2C8_9ROSI</name>
<dbReference type="EMBL" id="JAKUCV010007408">
    <property type="protein sequence ID" value="KAJ4823613.1"/>
    <property type="molecule type" value="Genomic_DNA"/>
</dbReference>
<dbReference type="Gene3D" id="3.50.30.30">
    <property type="match status" value="1"/>
</dbReference>
<dbReference type="InterPro" id="IPR045051">
    <property type="entry name" value="SBT"/>
</dbReference>
<dbReference type="InterPro" id="IPR012677">
    <property type="entry name" value="Nucleotide-bd_a/b_plait_sf"/>
</dbReference>
<protein>
    <recommendedName>
        <fullName evidence="4">RRM domain-containing protein</fullName>
    </recommendedName>
</protein>
<dbReference type="Gene3D" id="3.40.50.200">
    <property type="entry name" value="Peptidase S8/S53 domain"/>
    <property type="match status" value="1"/>
</dbReference>
<dbReference type="Gene3D" id="3.30.70.330">
    <property type="match status" value="1"/>
</dbReference>
<sequence>MAVYRPSAEIDAVNVEAVVEASQTQLTCELWRNPVVQILPSRTIIGKSLAPKVAHFSSRGPSLVTPDILKPDIIVPANHHLPPSIMSSSANEVGSKDVGHSEFTELAIYIESDDDDSISSIRHVLVGKMVAHHRRFSVKEWVQQAINNGEVVSLYVENLPDTWNPIEIHRILSKYGEVVDVYVPQKRNKERKSERGEGRVETRAIRHPPLPKWGGRGDRLPSKRSYTDMVKQEGTVMARAKESEASFIPKNETTGWLSRSAVVVLRNPARMESVHVLWILHEMREVEVTALGGDRVLVSFPSTEYMFFKQKHDWIPFGLSLSNHGRMEIGQLNGAAR</sequence>
<dbReference type="OrthoDB" id="786316at2759"/>
<accession>A0A9Q0F2C8</accession>
<dbReference type="Proteomes" id="UP001141552">
    <property type="component" value="Unassembled WGS sequence"/>
</dbReference>
<comment type="subcellular location">
    <subcellularLocation>
        <location evidence="1">Secreted</location>
    </subcellularLocation>
</comment>
<comment type="similarity">
    <text evidence="2">Belongs to the peptidase S8 family.</text>
</comment>
<dbReference type="InterPro" id="IPR036852">
    <property type="entry name" value="Peptidase_S8/S53_dom_sf"/>
</dbReference>
<keyword evidence="6" id="KW-1185">Reference proteome</keyword>
<reference evidence="5" key="2">
    <citation type="journal article" date="2023" name="Plants (Basel)">
        <title>Annotation of the Turnera subulata (Passifloraceae) Draft Genome Reveals the S-Locus Evolved after the Divergence of Turneroideae from Passifloroideae in a Stepwise Manner.</title>
        <authorList>
            <person name="Henning P.M."/>
            <person name="Roalson E.H."/>
            <person name="Mir W."/>
            <person name="McCubbin A.G."/>
            <person name="Shore J.S."/>
        </authorList>
    </citation>
    <scope>NUCLEOTIDE SEQUENCE</scope>
    <source>
        <strain evidence="5">F60SS</strain>
    </source>
</reference>
<comment type="caution">
    <text evidence="5">The sequence shown here is derived from an EMBL/GenBank/DDBJ whole genome shotgun (WGS) entry which is preliminary data.</text>
</comment>
<proteinExistence type="inferred from homology"/>
<dbReference type="GO" id="GO:0005576">
    <property type="term" value="C:extracellular region"/>
    <property type="evidence" value="ECO:0007669"/>
    <property type="project" value="UniProtKB-SubCell"/>
</dbReference>
<dbReference type="GO" id="GO:0006508">
    <property type="term" value="P:proteolysis"/>
    <property type="evidence" value="ECO:0007669"/>
    <property type="project" value="InterPro"/>
</dbReference>
<dbReference type="PANTHER" id="PTHR10795">
    <property type="entry name" value="PROPROTEIN CONVERTASE SUBTILISIN/KEXIN"/>
    <property type="match status" value="1"/>
</dbReference>
<evidence type="ECO:0000313" key="5">
    <source>
        <dbReference type="EMBL" id="KAJ4823613.1"/>
    </source>
</evidence>
<dbReference type="AlphaFoldDB" id="A0A9Q0F2C8"/>
<dbReference type="GO" id="GO:0004252">
    <property type="term" value="F:serine-type endopeptidase activity"/>
    <property type="evidence" value="ECO:0007669"/>
    <property type="project" value="InterPro"/>
</dbReference>
<evidence type="ECO:0000256" key="2">
    <source>
        <dbReference type="ARBA" id="ARBA00011073"/>
    </source>
</evidence>
<evidence type="ECO:0000259" key="4">
    <source>
        <dbReference type="Pfam" id="PF00076"/>
    </source>
</evidence>
<dbReference type="Pfam" id="PF00076">
    <property type="entry name" value="RRM_1"/>
    <property type="match status" value="1"/>
</dbReference>
<dbReference type="CDD" id="cd00590">
    <property type="entry name" value="RRM_SF"/>
    <property type="match status" value="1"/>
</dbReference>
<evidence type="ECO:0000256" key="1">
    <source>
        <dbReference type="ARBA" id="ARBA00004613"/>
    </source>
</evidence>
<dbReference type="InterPro" id="IPR035979">
    <property type="entry name" value="RBD_domain_sf"/>
</dbReference>
<gene>
    <name evidence="5" type="ORF">Tsubulata_028239</name>
</gene>
<dbReference type="SUPFAM" id="SSF54928">
    <property type="entry name" value="RNA-binding domain, RBD"/>
    <property type="match status" value="1"/>
</dbReference>
<feature type="domain" description="RRM" evidence="4">
    <location>
        <begin position="154"/>
        <end position="201"/>
    </location>
</feature>
<reference evidence="5" key="1">
    <citation type="submission" date="2022-02" db="EMBL/GenBank/DDBJ databases">
        <authorList>
            <person name="Henning P.M."/>
            <person name="McCubbin A.G."/>
            <person name="Shore J.S."/>
        </authorList>
    </citation>
    <scope>NUCLEOTIDE SEQUENCE</scope>
    <source>
        <strain evidence="5">F60SS</strain>
        <tissue evidence="5">Leaves</tissue>
    </source>
</reference>
<dbReference type="GO" id="GO:0003723">
    <property type="term" value="F:RNA binding"/>
    <property type="evidence" value="ECO:0007669"/>
    <property type="project" value="InterPro"/>
</dbReference>
<organism evidence="5 6">
    <name type="scientific">Turnera subulata</name>
    <dbReference type="NCBI Taxonomy" id="218843"/>
    <lineage>
        <taxon>Eukaryota</taxon>
        <taxon>Viridiplantae</taxon>
        <taxon>Streptophyta</taxon>
        <taxon>Embryophyta</taxon>
        <taxon>Tracheophyta</taxon>
        <taxon>Spermatophyta</taxon>
        <taxon>Magnoliopsida</taxon>
        <taxon>eudicotyledons</taxon>
        <taxon>Gunneridae</taxon>
        <taxon>Pentapetalae</taxon>
        <taxon>rosids</taxon>
        <taxon>fabids</taxon>
        <taxon>Malpighiales</taxon>
        <taxon>Passifloraceae</taxon>
        <taxon>Turnera</taxon>
    </lineage>
</organism>
<dbReference type="InterPro" id="IPR000504">
    <property type="entry name" value="RRM_dom"/>
</dbReference>
<keyword evidence="3" id="KW-0732">Signal</keyword>